<organism evidence="1 2">
    <name type="scientific">Mangrovivirga cuniculi</name>
    <dbReference type="NCBI Taxonomy" id="2715131"/>
    <lineage>
        <taxon>Bacteria</taxon>
        <taxon>Pseudomonadati</taxon>
        <taxon>Bacteroidota</taxon>
        <taxon>Cytophagia</taxon>
        <taxon>Cytophagales</taxon>
        <taxon>Mangrovivirgaceae</taxon>
        <taxon>Mangrovivirga</taxon>
    </lineage>
</organism>
<evidence type="ECO:0008006" key="3">
    <source>
        <dbReference type="Google" id="ProtNLM"/>
    </source>
</evidence>
<dbReference type="OrthoDB" id="1117610at2"/>
<dbReference type="RefSeq" id="WP_137092169.1">
    <property type="nucleotide sequence ID" value="NZ_CP028923.1"/>
</dbReference>
<accession>A0A4D7KB30</accession>
<name>A0A4D7KB30_9BACT</name>
<proteinExistence type="predicted"/>
<evidence type="ECO:0000313" key="1">
    <source>
        <dbReference type="EMBL" id="QCK16578.1"/>
    </source>
</evidence>
<evidence type="ECO:0000313" key="2">
    <source>
        <dbReference type="Proteomes" id="UP000298616"/>
    </source>
</evidence>
<dbReference type="Proteomes" id="UP000298616">
    <property type="component" value="Chromosome"/>
</dbReference>
<dbReference type="KEGG" id="fpf:DCC35_18520"/>
<dbReference type="Pfam" id="PF04338">
    <property type="entry name" value="DUF481"/>
    <property type="match status" value="1"/>
</dbReference>
<gene>
    <name evidence="1" type="ORF">DCC35_18520</name>
</gene>
<sequence length="335" mass="38410">MKNYLIALGLFLSSVSSIYSQDSLVFKNGNIIVGEIQSLGNGVVTIETDYSDDDFTILWTEIEEAYTESLLTMVTVDGDRYYGTLRTDNGKLVIMDEDEGEIIVSRNEIVSLKPLDKKFLDRLYAGIDLGLTFTKARDQRQFTLRSRAGYLTEKWSIDMNYNVLNSSQNDTEDIHRTDGNIAIKYILPREWYITAQVDFLSSTDQLLDLRTNSRIGVGKYLIRTNKLYWGIQGGVSYNVEDYEGFNNDRESTEAWFGTGFNVYDIGDFSLLTNIVVYPSLTESDRIRIDYNLDLQYDLPLDFYVKTGLTLNYDSEPIEGGVETDYVWQTSFGWSW</sequence>
<keyword evidence="2" id="KW-1185">Reference proteome</keyword>
<protein>
    <recommendedName>
        <fullName evidence="3">DUF481 domain-containing protein</fullName>
    </recommendedName>
</protein>
<dbReference type="InterPro" id="IPR007433">
    <property type="entry name" value="DUF481"/>
</dbReference>
<reference evidence="1 2" key="1">
    <citation type="submission" date="2018-04" db="EMBL/GenBank/DDBJ databases">
        <title>Complete genome uncultured novel isolate.</title>
        <authorList>
            <person name="Merlino G."/>
        </authorList>
    </citation>
    <scope>NUCLEOTIDE SEQUENCE [LARGE SCALE GENOMIC DNA]</scope>
    <source>
        <strain evidence="2">R1DC9</strain>
    </source>
</reference>
<dbReference type="AlphaFoldDB" id="A0A4D7KB30"/>
<dbReference type="EMBL" id="CP028923">
    <property type="protein sequence ID" value="QCK16578.1"/>
    <property type="molecule type" value="Genomic_DNA"/>
</dbReference>